<proteinExistence type="predicted"/>
<sequence length="190" mass="22553">MKITKEQLQPKKPAIKRGMQWFTKTNAEKLYDGKVKLRVTEFEYNAIVNTCRELRFGGYKPFCRQAIESFDKVTELTYPQTTEEPQDWLTFMFDKEVKEPLIKEAKKAGLSLEEFVRALVWTRVKQVSKHDEEQKKKQEEHRRKKSLCQVHFNLSLTAEMVERYETKYGRAESKADIENKIKELILKELA</sequence>
<organism evidence="1 2">
    <name type="scientific">Evansella caseinilytica</name>
    <dbReference type="NCBI Taxonomy" id="1503961"/>
    <lineage>
        <taxon>Bacteria</taxon>
        <taxon>Bacillati</taxon>
        <taxon>Bacillota</taxon>
        <taxon>Bacilli</taxon>
        <taxon>Bacillales</taxon>
        <taxon>Bacillaceae</taxon>
        <taxon>Evansella</taxon>
    </lineage>
</organism>
<gene>
    <name evidence="1" type="ORF">SAMN05421736_12017</name>
</gene>
<name>A0A1H3UCN4_9BACI</name>
<evidence type="ECO:0000313" key="2">
    <source>
        <dbReference type="Proteomes" id="UP000198935"/>
    </source>
</evidence>
<dbReference type="Proteomes" id="UP000198935">
    <property type="component" value="Unassembled WGS sequence"/>
</dbReference>
<protein>
    <submittedName>
        <fullName evidence="1">Uncharacterized protein</fullName>
    </submittedName>
</protein>
<keyword evidence="2" id="KW-1185">Reference proteome</keyword>
<evidence type="ECO:0000313" key="1">
    <source>
        <dbReference type="EMBL" id="SDZ59801.1"/>
    </source>
</evidence>
<dbReference type="OrthoDB" id="2843096at2"/>
<dbReference type="STRING" id="1503961.SAMN05421736_12017"/>
<accession>A0A1H3UCN4</accession>
<dbReference type="EMBL" id="FNPI01000020">
    <property type="protein sequence ID" value="SDZ59801.1"/>
    <property type="molecule type" value="Genomic_DNA"/>
</dbReference>
<dbReference type="AlphaFoldDB" id="A0A1H3UCN4"/>
<reference evidence="2" key="1">
    <citation type="submission" date="2016-10" db="EMBL/GenBank/DDBJ databases">
        <authorList>
            <person name="Varghese N."/>
            <person name="Submissions S."/>
        </authorList>
    </citation>
    <scope>NUCLEOTIDE SEQUENCE [LARGE SCALE GENOMIC DNA]</scope>
    <source>
        <strain evidence="2">SP</strain>
    </source>
</reference>